<evidence type="ECO:0000256" key="1">
    <source>
        <dbReference type="ARBA" id="ARBA00010541"/>
    </source>
</evidence>
<dbReference type="EMBL" id="BART01018835">
    <property type="protein sequence ID" value="GAG78603.1"/>
    <property type="molecule type" value="Genomic_DNA"/>
</dbReference>
<dbReference type="AlphaFoldDB" id="X1B2Z9"/>
<dbReference type="SUPFAM" id="SSF50494">
    <property type="entry name" value="Trypsin-like serine proteases"/>
    <property type="match status" value="1"/>
</dbReference>
<dbReference type="PANTHER" id="PTHR43343:SF3">
    <property type="entry name" value="PROTEASE DO-LIKE 8, CHLOROPLASTIC"/>
    <property type="match status" value="1"/>
</dbReference>
<sequence>GYALGQFQNTVTLGVLSAKERNLQAQGQYGETENFEGLLQVDAAINEGNSGGPLVNSGGQVVGVNVAKSEEGEGIGFAIPVEVVKSTIESLNKYGKIVRPYLGVRYIIITPQIASLYKLSVNYGAIIYSDTLGQPAVIPNSPAAKAGLKQRDIIIKINDKKIDSSHSLSRLLQQYSPGDKVTVTYLRNKEEHQAKATLDRHDRY</sequence>
<organism evidence="5">
    <name type="scientific">marine sediment metagenome</name>
    <dbReference type="NCBI Taxonomy" id="412755"/>
    <lineage>
        <taxon>unclassified sequences</taxon>
        <taxon>metagenomes</taxon>
        <taxon>ecological metagenomes</taxon>
    </lineage>
</organism>
<dbReference type="Pfam" id="PF00089">
    <property type="entry name" value="Trypsin"/>
    <property type="match status" value="1"/>
</dbReference>
<keyword evidence="3" id="KW-0378">Hydrolase</keyword>
<dbReference type="InterPro" id="IPR001478">
    <property type="entry name" value="PDZ"/>
</dbReference>
<evidence type="ECO:0000313" key="5">
    <source>
        <dbReference type="EMBL" id="GAG78603.1"/>
    </source>
</evidence>
<dbReference type="InterPro" id="IPR001940">
    <property type="entry name" value="Peptidase_S1C"/>
</dbReference>
<proteinExistence type="inferred from homology"/>
<dbReference type="PANTHER" id="PTHR43343">
    <property type="entry name" value="PEPTIDASE S12"/>
    <property type="match status" value="1"/>
</dbReference>
<name>X1B2Z9_9ZZZZ</name>
<comment type="caution">
    <text evidence="5">The sequence shown here is derived from an EMBL/GenBank/DDBJ whole genome shotgun (WGS) entry which is preliminary data.</text>
</comment>
<dbReference type="Pfam" id="PF13180">
    <property type="entry name" value="PDZ_2"/>
    <property type="match status" value="1"/>
</dbReference>
<dbReference type="SMART" id="SM00228">
    <property type="entry name" value="PDZ"/>
    <property type="match status" value="1"/>
</dbReference>
<dbReference type="Gene3D" id="2.30.42.10">
    <property type="match status" value="1"/>
</dbReference>
<dbReference type="InterPro" id="IPR009003">
    <property type="entry name" value="Peptidase_S1_PA"/>
</dbReference>
<keyword evidence="2" id="KW-0645">Protease</keyword>
<feature type="domain" description="PDZ" evidence="4">
    <location>
        <begin position="100"/>
        <end position="189"/>
    </location>
</feature>
<feature type="non-terminal residue" evidence="5">
    <location>
        <position position="1"/>
    </location>
</feature>
<comment type="similarity">
    <text evidence="1">Belongs to the peptidase S1C family.</text>
</comment>
<dbReference type="InterPro" id="IPR043504">
    <property type="entry name" value="Peptidase_S1_PA_chymotrypsin"/>
</dbReference>
<dbReference type="InterPro" id="IPR036034">
    <property type="entry name" value="PDZ_sf"/>
</dbReference>
<gene>
    <name evidence="5" type="ORF">S01H4_35422</name>
</gene>
<dbReference type="InterPro" id="IPR001254">
    <property type="entry name" value="Trypsin_dom"/>
</dbReference>
<accession>X1B2Z9</accession>
<dbReference type="PRINTS" id="PR00834">
    <property type="entry name" value="PROTEASES2C"/>
</dbReference>
<evidence type="ECO:0000256" key="3">
    <source>
        <dbReference type="ARBA" id="ARBA00022801"/>
    </source>
</evidence>
<dbReference type="Gene3D" id="2.40.10.10">
    <property type="entry name" value="Trypsin-like serine proteases"/>
    <property type="match status" value="1"/>
</dbReference>
<evidence type="ECO:0000259" key="4">
    <source>
        <dbReference type="SMART" id="SM00228"/>
    </source>
</evidence>
<dbReference type="SUPFAM" id="SSF50156">
    <property type="entry name" value="PDZ domain-like"/>
    <property type="match status" value="1"/>
</dbReference>
<protein>
    <recommendedName>
        <fullName evidence="4">PDZ domain-containing protein</fullName>
    </recommendedName>
</protein>
<evidence type="ECO:0000256" key="2">
    <source>
        <dbReference type="ARBA" id="ARBA00022670"/>
    </source>
</evidence>
<dbReference type="GO" id="GO:0004252">
    <property type="term" value="F:serine-type endopeptidase activity"/>
    <property type="evidence" value="ECO:0007669"/>
    <property type="project" value="InterPro"/>
</dbReference>
<dbReference type="GO" id="GO:0006508">
    <property type="term" value="P:proteolysis"/>
    <property type="evidence" value="ECO:0007669"/>
    <property type="project" value="UniProtKB-KW"/>
</dbReference>
<reference evidence="5" key="1">
    <citation type="journal article" date="2014" name="Front. Microbiol.">
        <title>High frequency of phylogenetically diverse reductive dehalogenase-homologous genes in deep subseafloor sedimentary metagenomes.</title>
        <authorList>
            <person name="Kawai M."/>
            <person name="Futagami T."/>
            <person name="Toyoda A."/>
            <person name="Takaki Y."/>
            <person name="Nishi S."/>
            <person name="Hori S."/>
            <person name="Arai W."/>
            <person name="Tsubouchi T."/>
            <person name="Morono Y."/>
            <person name="Uchiyama I."/>
            <person name="Ito T."/>
            <person name="Fujiyama A."/>
            <person name="Inagaki F."/>
            <person name="Takami H."/>
        </authorList>
    </citation>
    <scope>NUCLEOTIDE SEQUENCE</scope>
    <source>
        <strain evidence="5">Expedition CK06-06</strain>
    </source>
</reference>
<dbReference type="InterPro" id="IPR051201">
    <property type="entry name" value="Chloro_Bact_Ser_Proteases"/>
</dbReference>